<dbReference type="PANTHER" id="PTHR30625:SF3">
    <property type="entry name" value="TOL-PAL SYSTEM PROTEIN TOLQ"/>
    <property type="match status" value="1"/>
</dbReference>
<evidence type="ECO:0000256" key="4">
    <source>
        <dbReference type="ARBA" id="ARBA00022989"/>
    </source>
</evidence>
<sequence length="225" mass="22447">MDLMPHLDVWAMIREATPTVKVVLALLAAMSVLSWAVILHKLFTLLPAALASRAALAAALAALEHGNPLTAALALAKKHPRAPLAGAAQAALAVLGQAAGGPPSSKRLQTAIQAADLAGTQTLRGHERGIGILAACSGAAPFIGLFGTVWGVMHAFHALGLVQTQALTLVAPGIAEALVATALGLAVAVPASVAFNAAVGAVDGLERDLEALTLCLAAAAPEGEG</sequence>
<keyword evidence="6" id="KW-0813">Transport</keyword>
<keyword evidence="10" id="KW-1185">Reference proteome</keyword>
<feature type="transmembrane region" description="Helical" evidence="7">
    <location>
        <begin position="173"/>
        <end position="199"/>
    </location>
</feature>
<dbReference type="GO" id="GO:0017038">
    <property type="term" value="P:protein import"/>
    <property type="evidence" value="ECO:0007669"/>
    <property type="project" value="TreeGrafter"/>
</dbReference>
<evidence type="ECO:0000256" key="6">
    <source>
        <dbReference type="RuleBase" id="RU004057"/>
    </source>
</evidence>
<evidence type="ECO:0000256" key="1">
    <source>
        <dbReference type="ARBA" id="ARBA00004651"/>
    </source>
</evidence>
<dbReference type="AlphaFoldDB" id="A0A7K3NLD8"/>
<feature type="domain" description="MotA/TolQ/ExbB proton channel" evidence="8">
    <location>
        <begin position="110"/>
        <end position="210"/>
    </location>
</feature>
<keyword evidence="3 7" id="KW-0812">Transmembrane</keyword>
<accession>A0A7K3NLD8</accession>
<keyword evidence="6" id="KW-0653">Protein transport</keyword>
<dbReference type="Pfam" id="PF01618">
    <property type="entry name" value="MotA_ExbB"/>
    <property type="match status" value="1"/>
</dbReference>
<dbReference type="EMBL" id="JAAGRQ010000023">
    <property type="protein sequence ID" value="NDY56595.1"/>
    <property type="molecule type" value="Genomic_DNA"/>
</dbReference>
<keyword evidence="2" id="KW-1003">Cell membrane</keyword>
<gene>
    <name evidence="9" type="ORF">G3N56_07545</name>
</gene>
<organism evidence="9 10">
    <name type="scientific">Desulfolutivibrio sulfodismutans</name>
    <dbReference type="NCBI Taxonomy" id="63561"/>
    <lineage>
        <taxon>Bacteria</taxon>
        <taxon>Pseudomonadati</taxon>
        <taxon>Thermodesulfobacteriota</taxon>
        <taxon>Desulfovibrionia</taxon>
        <taxon>Desulfovibrionales</taxon>
        <taxon>Desulfovibrionaceae</taxon>
        <taxon>Desulfolutivibrio</taxon>
    </lineage>
</organism>
<evidence type="ECO:0000256" key="5">
    <source>
        <dbReference type="ARBA" id="ARBA00023136"/>
    </source>
</evidence>
<evidence type="ECO:0000313" key="9">
    <source>
        <dbReference type="EMBL" id="NDY56595.1"/>
    </source>
</evidence>
<reference evidence="9 10" key="1">
    <citation type="submission" date="2020-02" db="EMBL/GenBank/DDBJ databases">
        <title>Comparative genomics of sulfur disproportionating microorganisms.</title>
        <authorList>
            <person name="Ward L.M."/>
            <person name="Bertran E."/>
            <person name="Johnston D.T."/>
        </authorList>
    </citation>
    <scope>NUCLEOTIDE SEQUENCE [LARGE SCALE GENOMIC DNA]</scope>
    <source>
        <strain evidence="9 10">DSM 3696</strain>
    </source>
</reference>
<dbReference type="RefSeq" id="WP_163301648.1">
    <property type="nucleotide sequence ID" value="NZ_JAAGRQ010000023.1"/>
</dbReference>
<dbReference type="InterPro" id="IPR002898">
    <property type="entry name" value="MotA_ExbB_proton_chnl"/>
</dbReference>
<dbReference type="PANTHER" id="PTHR30625">
    <property type="entry name" value="PROTEIN TOLQ"/>
    <property type="match status" value="1"/>
</dbReference>
<evidence type="ECO:0000256" key="3">
    <source>
        <dbReference type="ARBA" id="ARBA00022692"/>
    </source>
</evidence>
<comment type="caution">
    <text evidence="9">The sequence shown here is derived from an EMBL/GenBank/DDBJ whole genome shotgun (WGS) entry which is preliminary data.</text>
</comment>
<name>A0A7K3NLD8_9BACT</name>
<dbReference type="InterPro" id="IPR050790">
    <property type="entry name" value="ExbB/TolQ_transport"/>
</dbReference>
<feature type="transmembrane region" description="Helical" evidence="7">
    <location>
        <begin position="20"/>
        <end position="43"/>
    </location>
</feature>
<proteinExistence type="inferred from homology"/>
<evidence type="ECO:0000259" key="8">
    <source>
        <dbReference type="Pfam" id="PF01618"/>
    </source>
</evidence>
<evidence type="ECO:0000313" key="10">
    <source>
        <dbReference type="Proteomes" id="UP000469724"/>
    </source>
</evidence>
<feature type="transmembrane region" description="Helical" evidence="7">
    <location>
        <begin position="130"/>
        <end position="153"/>
    </location>
</feature>
<keyword evidence="5 7" id="KW-0472">Membrane</keyword>
<evidence type="ECO:0000256" key="7">
    <source>
        <dbReference type="SAM" id="Phobius"/>
    </source>
</evidence>
<dbReference type="Proteomes" id="UP000469724">
    <property type="component" value="Unassembled WGS sequence"/>
</dbReference>
<dbReference type="GO" id="GO:0005886">
    <property type="term" value="C:plasma membrane"/>
    <property type="evidence" value="ECO:0007669"/>
    <property type="project" value="UniProtKB-SubCell"/>
</dbReference>
<keyword evidence="4 7" id="KW-1133">Transmembrane helix</keyword>
<comment type="subcellular location">
    <subcellularLocation>
        <location evidence="1">Cell membrane</location>
        <topology evidence="1">Multi-pass membrane protein</topology>
    </subcellularLocation>
    <subcellularLocation>
        <location evidence="6">Membrane</location>
        <topology evidence="6">Multi-pass membrane protein</topology>
    </subcellularLocation>
</comment>
<protein>
    <submittedName>
        <fullName evidence="9">Protein TolQ</fullName>
    </submittedName>
</protein>
<comment type="similarity">
    <text evidence="6">Belongs to the exbB/tolQ family.</text>
</comment>
<evidence type="ECO:0000256" key="2">
    <source>
        <dbReference type="ARBA" id="ARBA00022475"/>
    </source>
</evidence>